<evidence type="ECO:0000313" key="1">
    <source>
        <dbReference type="EMBL" id="KAB2603506.1"/>
    </source>
</evidence>
<reference evidence="2" key="2">
    <citation type="submission" date="2019-10" db="EMBL/GenBank/DDBJ databases">
        <title>A de novo genome assembly of a pear dwarfing rootstock.</title>
        <authorList>
            <person name="Wang F."/>
            <person name="Wang J."/>
            <person name="Li S."/>
            <person name="Zhang Y."/>
            <person name="Fang M."/>
            <person name="Ma L."/>
            <person name="Zhao Y."/>
            <person name="Jiang S."/>
        </authorList>
    </citation>
    <scope>NUCLEOTIDE SEQUENCE [LARGE SCALE GENOMIC DNA]</scope>
</reference>
<organism evidence="1 2">
    <name type="scientific">Pyrus ussuriensis x Pyrus communis</name>
    <dbReference type="NCBI Taxonomy" id="2448454"/>
    <lineage>
        <taxon>Eukaryota</taxon>
        <taxon>Viridiplantae</taxon>
        <taxon>Streptophyta</taxon>
        <taxon>Embryophyta</taxon>
        <taxon>Tracheophyta</taxon>
        <taxon>Spermatophyta</taxon>
        <taxon>Magnoliopsida</taxon>
        <taxon>eudicotyledons</taxon>
        <taxon>Gunneridae</taxon>
        <taxon>Pentapetalae</taxon>
        <taxon>rosids</taxon>
        <taxon>fabids</taxon>
        <taxon>Rosales</taxon>
        <taxon>Rosaceae</taxon>
        <taxon>Amygdaloideae</taxon>
        <taxon>Maleae</taxon>
        <taxon>Pyrus</taxon>
    </lineage>
</organism>
<keyword evidence="2" id="KW-1185">Reference proteome</keyword>
<reference evidence="1 2" key="1">
    <citation type="submission" date="2019-09" db="EMBL/GenBank/DDBJ databases">
        <authorList>
            <person name="Ou C."/>
        </authorList>
    </citation>
    <scope>NUCLEOTIDE SEQUENCE [LARGE SCALE GENOMIC DNA]</scope>
    <source>
        <strain evidence="1">S2</strain>
        <tissue evidence="1">Leaf</tissue>
    </source>
</reference>
<proteinExistence type="predicted"/>
<name>A0A5N5FK49_9ROSA</name>
<accession>A0A5N5FK49</accession>
<evidence type="ECO:0000313" key="2">
    <source>
        <dbReference type="Proteomes" id="UP000327157"/>
    </source>
</evidence>
<reference evidence="1 2" key="3">
    <citation type="submission" date="2019-11" db="EMBL/GenBank/DDBJ databases">
        <title>A de novo genome assembly of a pear dwarfing rootstock.</title>
        <authorList>
            <person name="Wang F."/>
            <person name="Wang J."/>
            <person name="Li S."/>
            <person name="Zhang Y."/>
            <person name="Fang M."/>
            <person name="Ma L."/>
            <person name="Zhao Y."/>
            <person name="Jiang S."/>
        </authorList>
    </citation>
    <scope>NUCLEOTIDE SEQUENCE [LARGE SCALE GENOMIC DNA]</scope>
    <source>
        <strain evidence="1">S2</strain>
        <tissue evidence="1">Leaf</tissue>
    </source>
</reference>
<dbReference type="AlphaFoldDB" id="A0A5N5FK49"/>
<comment type="caution">
    <text evidence="1">The sequence shown here is derived from an EMBL/GenBank/DDBJ whole genome shotgun (WGS) entry which is preliminary data.</text>
</comment>
<protein>
    <submittedName>
        <fullName evidence="1">Vacuolar iron transporter 4-like</fullName>
    </submittedName>
</protein>
<dbReference type="Proteomes" id="UP000327157">
    <property type="component" value="Chromosome 10"/>
</dbReference>
<dbReference type="EMBL" id="SMOL01000695">
    <property type="protein sequence ID" value="KAB2603506.1"/>
    <property type="molecule type" value="Genomic_DNA"/>
</dbReference>
<gene>
    <name evidence="1" type="ORF">D8674_004511</name>
</gene>
<sequence>MTYKFGDAAEGQGVGPETAGLELASPCADVNQFGAGRTAEGGGKEAENEGRWGFDGGWRWGGGWVGVLYYEEHFWGET</sequence>